<evidence type="ECO:0000313" key="2">
    <source>
        <dbReference type="Proteomes" id="UP001149821"/>
    </source>
</evidence>
<gene>
    <name evidence="1" type="ORF">LRP49_10685</name>
</gene>
<comment type="caution">
    <text evidence="1">The sequence shown here is derived from an EMBL/GenBank/DDBJ whole genome shotgun (WGS) entry which is preliminary data.</text>
</comment>
<protein>
    <submittedName>
        <fullName evidence="1">Uncharacterized protein</fullName>
    </submittedName>
</protein>
<dbReference type="RefSeq" id="WP_274142120.1">
    <property type="nucleotide sequence ID" value="NZ_JAJUBB010000006.1"/>
</dbReference>
<organism evidence="1 2">
    <name type="scientific">Enterovibrio qingdaonensis</name>
    <dbReference type="NCBI Taxonomy" id="2899818"/>
    <lineage>
        <taxon>Bacteria</taxon>
        <taxon>Pseudomonadati</taxon>
        <taxon>Pseudomonadota</taxon>
        <taxon>Gammaproteobacteria</taxon>
        <taxon>Vibrionales</taxon>
        <taxon>Vibrionaceae</taxon>
        <taxon>Enterovibrio</taxon>
    </lineage>
</organism>
<proteinExistence type="predicted"/>
<dbReference type="PROSITE" id="PS51257">
    <property type="entry name" value="PROKAR_LIPOPROTEIN"/>
    <property type="match status" value="1"/>
</dbReference>
<keyword evidence="2" id="KW-1185">Reference proteome</keyword>
<sequence>MKTKTRNYATAGLLASIAIFVSGCSEKPAQPEQFDFAIADSTINQNLPSGSAMVVNDDDDIIVSGDDSPWLFNVTPDFTIDDTTLIDTFPVNKDNRIDHKIKPDFEAMTLLNYNNQPYYFVVGSGSKKELRENAYLIPANGGGNIKLSLSNFYADLHKAAGFTDNEKINIEGIANSADETYIFNRGNEGKNAVFMMKTSDMLNYLQGKATTIPSLHVVRAQLPSINGVQACFSGADFWQDGNSLIYTASVEGNNQSSVNDGAIQGSFVGVLPIDALNNQANIDLTQYSQLMQSGGQPLITKAESIAVDQQNADQVSGYVVSDNDNGTSQFFTFTIDQPAAK</sequence>
<dbReference type="InterPro" id="IPR053851">
    <property type="entry name" value="DUF6929"/>
</dbReference>
<dbReference type="Pfam" id="PF22000">
    <property type="entry name" value="DUF6929"/>
    <property type="match status" value="1"/>
</dbReference>
<reference evidence="1" key="1">
    <citation type="submission" date="2021-12" db="EMBL/GenBank/DDBJ databases">
        <title>Enterovibrio ZSDZ35 sp. nov. and Enterovibrio ZSDZ42 sp. nov., isolated from coastal seawater in Qingdao.</title>
        <authorList>
            <person name="Zhang P."/>
        </authorList>
    </citation>
    <scope>NUCLEOTIDE SEQUENCE</scope>
    <source>
        <strain evidence="1">ZSDZ35</strain>
    </source>
</reference>
<dbReference type="Proteomes" id="UP001149821">
    <property type="component" value="Unassembled WGS sequence"/>
</dbReference>
<name>A0ABT5QL03_9GAMM</name>
<dbReference type="EMBL" id="JAJUBB010000006">
    <property type="protein sequence ID" value="MDD1781660.1"/>
    <property type="molecule type" value="Genomic_DNA"/>
</dbReference>
<evidence type="ECO:0000313" key="1">
    <source>
        <dbReference type="EMBL" id="MDD1781660.1"/>
    </source>
</evidence>
<accession>A0ABT5QL03</accession>